<dbReference type="OrthoDB" id="203099at2759"/>
<keyword evidence="5 8" id="KW-0472">Membrane</keyword>
<feature type="compositionally biased region" description="Basic and acidic residues" evidence="7">
    <location>
        <begin position="603"/>
        <end position="612"/>
    </location>
</feature>
<name>A0A9P4VM07_9PEZI</name>
<sequence>MSSTAGSSVFFLLSILVICLLVLLLLRYYLPLRTTPAYLLVPVFLAIALPASIILLVPIDLASSAGTDTGGSRGIWLPERVLLVEWRICYWLTFMLTWAILPLLGEYVDSGYREPKARLLYSLHQNGRYQLMVLTSAVVGGVYFFWQSGFHVTSLKALVMALAYAWGLILAIYLMGHGLVALPRRLWRNASISGRLKRLQSHAPGVHEKLNEATEKLEEYEQQVLLLQQRKNGTAREFKDWIDELAETSPDPEIRISSSANTRSSPTIPAVITERYLADLARKLKRARHKKMRFVDEWNRLVQRATETRLILDSTTSKRLEFGKASPNAFFLDRYSFLTPYTRYHLHTNVIPSLYYTSGVLLGLASVSIIWSEIVKALDPKLSIVGLTVVHHPRSDRGQIGFAGQAIAGMWLLYMVAAALFSITEVKVWGNRALVRRGTYGESACWYSLQVAKLTVPLAYNFITFVPPSIYKQTTFYAFLGKLINLTPLGSGFSNFFPIFILVPVCATLFGLYAKIKNTFGFGGGVMDEDEDDANPNGLGTGGWREGRALIERETSSHNGSTLRLATRDNSPAPSAYRDDPTGEPSQPASRVIGSAPRPQARAPRERRERGRQPVNLPNEEEGGFFGDFAHRVKNTFETTFEGVQRPRWMGGEEDGAGRGIGSGGAAASGDEEGFSFLKLFGGGQGRVRL</sequence>
<keyword evidence="10" id="KW-1185">Reference proteome</keyword>
<comment type="subcellular location">
    <subcellularLocation>
        <location evidence="1">Membrane</location>
        <topology evidence="1">Multi-pass membrane protein</topology>
    </subcellularLocation>
</comment>
<feature type="compositionally biased region" description="Polar residues" evidence="7">
    <location>
        <begin position="557"/>
        <end position="573"/>
    </location>
</feature>
<feature type="transmembrane region" description="Helical" evidence="8">
    <location>
        <begin position="88"/>
        <end position="108"/>
    </location>
</feature>
<comment type="caution">
    <text evidence="9">The sequence shown here is derived from an EMBL/GenBank/DDBJ whole genome shotgun (WGS) entry which is preliminary data.</text>
</comment>
<dbReference type="Proteomes" id="UP000799429">
    <property type="component" value="Unassembled WGS sequence"/>
</dbReference>
<keyword evidence="4 8" id="KW-1133">Transmembrane helix</keyword>
<dbReference type="PANTHER" id="PTHR21355">
    <property type="entry name" value="G-PROTEIN COUPLED RECEPTOR-ASSOCIATED PROTEIN LMBRD2"/>
    <property type="match status" value="1"/>
</dbReference>
<organism evidence="9 10">
    <name type="scientific">Patellaria atrata CBS 101060</name>
    <dbReference type="NCBI Taxonomy" id="1346257"/>
    <lineage>
        <taxon>Eukaryota</taxon>
        <taxon>Fungi</taxon>
        <taxon>Dikarya</taxon>
        <taxon>Ascomycota</taxon>
        <taxon>Pezizomycotina</taxon>
        <taxon>Dothideomycetes</taxon>
        <taxon>Dothideomycetes incertae sedis</taxon>
        <taxon>Patellariales</taxon>
        <taxon>Patellariaceae</taxon>
        <taxon>Patellaria</taxon>
    </lineage>
</organism>
<evidence type="ECO:0000256" key="2">
    <source>
        <dbReference type="ARBA" id="ARBA00010487"/>
    </source>
</evidence>
<evidence type="ECO:0000256" key="1">
    <source>
        <dbReference type="ARBA" id="ARBA00004141"/>
    </source>
</evidence>
<evidence type="ECO:0000256" key="8">
    <source>
        <dbReference type="SAM" id="Phobius"/>
    </source>
</evidence>
<dbReference type="InterPro" id="IPR051584">
    <property type="entry name" value="GPCR-associated_LMBR1"/>
</dbReference>
<evidence type="ECO:0000313" key="9">
    <source>
        <dbReference type="EMBL" id="KAF2834690.1"/>
    </source>
</evidence>
<feature type="coiled-coil region" evidence="6">
    <location>
        <begin position="203"/>
        <end position="237"/>
    </location>
</feature>
<feature type="transmembrane region" description="Helical" evidence="8">
    <location>
        <begin position="402"/>
        <end position="423"/>
    </location>
</feature>
<feature type="transmembrane region" description="Helical" evidence="8">
    <location>
        <begin position="158"/>
        <end position="182"/>
    </location>
</feature>
<proteinExistence type="inferred from homology"/>
<evidence type="ECO:0000313" key="10">
    <source>
        <dbReference type="Proteomes" id="UP000799429"/>
    </source>
</evidence>
<protein>
    <submittedName>
        <fullName evidence="9">Uncharacterized protein</fullName>
    </submittedName>
</protein>
<evidence type="ECO:0000256" key="4">
    <source>
        <dbReference type="ARBA" id="ARBA00022989"/>
    </source>
</evidence>
<dbReference type="PANTHER" id="PTHR21355:SF0">
    <property type="entry name" value="G-PROTEIN COUPLED RECEPTOR-ASSOCIATED PROTEIN LMBRD2"/>
    <property type="match status" value="1"/>
</dbReference>
<feature type="transmembrane region" description="Helical" evidence="8">
    <location>
        <begin position="129"/>
        <end position="146"/>
    </location>
</feature>
<gene>
    <name evidence="9" type="ORF">M501DRAFT_1020488</name>
</gene>
<feature type="transmembrane region" description="Helical" evidence="8">
    <location>
        <begin position="444"/>
        <end position="463"/>
    </location>
</feature>
<dbReference type="AlphaFoldDB" id="A0A9P4VM07"/>
<evidence type="ECO:0000256" key="6">
    <source>
        <dbReference type="SAM" id="Coils"/>
    </source>
</evidence>
<reference evidence="9" key="1">
    <citation type="journal article" date="2020" name="Stud. Mycol.">
        <title>101 Dothideomycetes genomes: a test case for predicting lifestyles and emergence of pathogens.</title>
        <authorList>
            <person name="Haridas S."/>
            <person name="Albert R."/>
            <person name="Binder M."/>
            <person name="Bloem J."/>
            <person name="Labutti K."/>
            <person name="Salamov A."/>
            <person name="Andreopoulos B."/>
            <person name="Baker S."/>
            <person name="Barry K."/>
            <person name="Bills G."/>
            <person name="Bluhm B."/>
            <person name="Cannon C."/>
            <person name="Castanera R."/>
            <person name="Culley D."/>
            <person name="Daum C."/>
            <person name="Ezra D."/>
            <person name="Gonzalez J."/>
            <person name="Henrissat B."/>
            <person name="Kuo A."/>
            <person name="Liang C."/>
            <person name="Lipzen A."/>
            <person name="Lutzoni F."/>
            <person name="Magnuson J."/>
            <person name="Mondo S."/>
            <person name="Nolan M."/>
            <person name="Ohm R."/>
            <person name="Pangilinan J."/>
            <person name="Park H.-J."/>
            <person name="Ramirez L."/>
            <person name="Alfaro M."/>
            <person name="Sun H."/>
            <person name="Tritt A."/>
            <person name="Yoshinaga Y."/>
            <person name="Zwiers L.-H."/>
            <person name="Turgeon B."/>
            <person name="Goodwin S."/>
            <person name="Spatafora J."/>
            <person name="Crous P."/>
            <person name="Grigoriev I."/>
        </authorList>
    </citation>
    <scope>NUCLEOTIDE SEQUENCE</scope>
    <source>
        <strain evidence="9">CBS 101060</strain>
    </source>
</reference>
<feature type="transmembrane region" description="Helical" evidence="8">
    <location>
        <begin position="6"/>
        <end position="26"/>
    </location>
</feature>
<evidence type="ECO:0000256" key="3">
    <source>
        <dbReference type="ARBA" id="ARBA00022692"/>
    </source>
</evidence>
<feature type="transmembrane region" description="Helical" evidence="8">
    <location>
        <begin position="353"/>
        <end position="371"/>
    </location>
</feature>
<dbReference type="InterPro" id="IPR006876">
    <property type="entry name" value="LMBR1-like_membr_prot"/>
</dbReference>
<keyword evidence="3 8" id="KW-0812">Transmembrane</keyword>
<evidence type="ECO:0000256" key="7">
    <source>
        <dbReference type="SAM" id="MobiDB-lite"/>
    </source>
</evidence>
<comment type="similarity">
    <text evidence="2">Belongs to the LIMR family.</text>
</comment>
<dbReference type="EMBL" id="MU006115">
    <property type="protein sequence ID" value="KAF2834690.1"/>
    <property type="molecule type" value="Genomic_DNA"/>
</dbReference>
<dbReference type="GO" id="GO:0016020">
    <property type="term" value="C:membrane"/>
    <property type="evidence" value="ECO:0007669"/>
    <property type="project" value="UniProtKB-SubCell"/>
</dbReference>
<evidence type="ECO:0000256" key="5">
    <source>
        <dbReference type="ARBA" id="ARBA00023136"/>
    </source>
</evidence>
<feature type="region of interest" description="Disordered" evidence="7">
    <location>
        <begin position="555"/>
        <end position="623"/>
    </location>
</feature>
<keyword evidence="6" id="KW-0175">Coiled coil</keyword>
<dbReference type="Pfam" id="PF04791">
    <property type="entry name" value="LMBR1"/>
    <property type="match status" value="1"/>
</dbReference>
<feature type="transmembrane region" description="Helical" evidence="8">
    <location>
        <begin position="496"/>
        <end position="514"/>
    </location>
</feature>
<feature type="transmembrane region" description="Helical" evidence="8">
    <location>
        <begin position="38"/>
        <end position="59"/>
    </location>
</feature>
<accession>A0A9P4VM07</accession>